<evidence type="ECO:0000313" key="4">
    <source>
        <dbReference type="Proteomes" id="UP000437824"/>
    </source>
</evidence>
<name>A0A844GKU1_9FIRM</name>
<dbReference type="CDD" id="cd00165">
    <property type="entry name" value="S4"/>
    <property type="match status" value="1"/>
</dbReference>
<dbReference type="SUPFAM" id="SSF55174">
    <property type="entry name" value="Alpha-L RNA-binding motif"/>
    <property type="match status" value="1"/>
</dbReference>
<dbReference type="GO" id="GO:0003723">
    <property type="term" value="F:RNA binding"/>
    <property type="evidence" value="ECO:0007669"/>
    <property type="project" value="UniProtKB-KW"/>
</dbReference>
<sequence>MEKDEFFLKRIRELANLSYQRDIVTFSDFLNLNEQNMVNSLKSQLPGIVMESSGGYDNAERQMVAFHPDALAFTWEYPIDCLKIEPKAIKFSEDLTHRDYLGALLNLGVDRNVLGDILVQKNAAWFFSSNKMTDFFLKNMCRVRHTNILISKIENPDEFPRPELEAVSGTCASVRLDALIALAFKSSRSSMVPFIEGGHVFVNGKLITSNGYEPKDGDIISVRGKGRFIFDGVSHQTKKGRCSVRILRYI</sequence>
<evidence type="ECO:0000256" key="1">
    <source>
        <dbReference type="PROSITE-ProRule" id="PRU00182"/>
    </source>
</evidence>
<dbReference type="AlphaFoldDB" id="A0A844GKU1"/>
<dbReference type="InterPro" id="IPR002942">
    <property type="entry name" value="S4_RNA-bd"/>
</dbReference>
<dbReference type="Gene3D" id="3.10.290.10">
    <property type="entry name" value="RNA-binding S4 domain"/>
    <property type="match status" value="1"/>
</dbReference>
<protein>
    <submittedName>
        <fullName evidence="3">RNA-binding protein</fullName>
    </submittedName>
</protein>
<dbReference type="Gene3D" id="3.30.1370.160">
    <property type="match status" value="1"/>
</dbReference>
<dbReference type="RefSeq" id="WP_154780623.1">
    <property type="nucleotide sequence ID" value="NZ_WMBC01000010.1"/>
</dbReference>
<evidence type="ECO:0000313" key="3">
    <source>
        <dbReference type="EMBL" id="MTD61949.1"/>
    </source>
</evidence>
<dbReference type="Proteomes" id="UP000437824">
    <property type="component" value="Unassembled WGS sequence"/>
</dbReference>
<dbReference type="InterPro" id="IPR012677">
    <property type="entry name" value="Nucleotide-bd_a/b_plait_sf"/>
</dbReference>
<dbReference type="EMBL" id="WMBC01000010">
    <property type="protein sequence ID" value="MTD61949.1"/>
    <property type="molecule type" value="Genomic_DNA"/>
</dbReference>
<evidence type="ECO:0000259" key="2">
    <source>
        <dbReference type="SMART" id="SM00363"/>
    </source>
</evidence>
<accession>A0A844GKU1</accession>
<dbReference type="Pfam" id="PF17774">
    <property type="entry name" value="YlmH_RBD"/>
    <property type="match status" value="1"/>
</dbReference>
<dbReference type="Pfam" id="PF01479">
    <property type="entry name" value="S4"/>
    <property type="match status" value="1"/>
</dbReference>
<dbReference type="InterPro" id="IPR036986">
    <property type="entry name" value="S4_RNA-bd_sf"/>
</dbReference>
<feature type="domain" description="RNA-binding S4" evidence="2">
    <location>
        <begin position="174"/>
        <end position="234"/>
    </location>
</feature>
<keyword evidence="1" id="KW-0694">RNA-binding</keyword>
<organism evidence="3 4">
    <name type="scientific">Blautia luti DSM 14534 = JCM 17040</name>
    <dbReference type="NCBI Taxonomy" id="649762"/>
    <lineage>
        <taxon>Bacteria</taxon>
        <taxon>Bacillati</taxon>
        <taxon>Bacillota</taxon>
        <taxon>Clostridia</taxon>
        <taxon>Lachnospirales</taxon>
        <taxon>Lachnospiraceae</taxon>
        <taxon>Blautia</taxon>
    </lineage>
</organism>
<proteinExistence type="predicted"/>
<dbReference type="InterPro" id="IPR040591">
    <property type="entry name" value="RqcP2_RBD"/>
</dbReference>
<comment type="caution">
    <text evidence="3">The sequence shown here is derived from an EMBL/GenBank/DDBJ whole genome shotgun (WGS) entry which is preliminary data.</text>
</comment>
<dbReference type="SMART" id="SM00363">
    <property type="entry name" value="S4"/>
    <property type="match status" value="1"/>
</dbReference>
<dbReference type="PROSITE" id="PS50889">
    <property type="entry name" value="S4"/>
    <property type="match status" value="1"/>
</dbReference>
<gene>
    <name evidence="3" type="ORF">GKZ57_11970</name>
</gene>
<dbReference type="Gene3D" id="3.30.70.330">
    <property type="match status" value="1"/>
</dbReference>
<reference evidence="3 4" key="1">
    <citation type="submission" date="2019-11" db="EMBL/GenBank/DDBJ databases">
        <title>Draft genome sequence of Blautia luti DSM 14534T, isolated from human stool.</title>
        <authorList>
            <person name="Ortiz R."/>
            <person name="Melis-Arcos F."/>
            <person name="Covarrubias P."/>
            <person name="Cardenas J.P."/>
            <person name="Perez-Donoso J."/>
            <person name="Almonacid D."/>
        </authorList>
    </citation>
    <scope>NUCLEOTIDE SEQUENCE [LARGE SCALE GENOMIC DNA]</scope>
    <source>
        <strain evidence="3 4">DSM 14534</strain>
    </source>
</reference>